<evidence type="ECO:0000313" key="2">
    <source>
        <dbReference type="Proteomes" id="UP000724584"/>
    </source>
</evidence>
<evidence type="ECO:0000313" key="1">
    <source>
        <dbReference type="EMBL" id="KAH6637178.1"/>
    </source>
</evidence>
<name>A0ACB7PIJ6_9PEZI</name>
<gene>
    <name evidence="1" type="ORF">F5144DRAFT_208344</name>
</gene>
<protein>
    <submittedName>
        <fullName evidence="1">Major facilitator superfamily domain-containing protein</fullName>
    </submittedName>
</protein>
<dbReference type="Proteomes" id="UP000724584">
    <property type="component" value="Unassembled WGS sequence"/>
</dbReference>
<proteinExistence type="predicted"/>
<reference evidence="1 2" key="1">
    <citation type="journal article" date="2021" name="Nat. Commun.">
        <title>Genetic determinants of endophytism in the Arabidopsis root mycobiome.</title>
        <authorList>
            <person name="Mesny F."/>
            <person name="Miyauchi S."/>
            <person name="Thiergart T."/>
            <person name="Pickel B."/>
            <person name="Atanasova L."/>
            <person name="Karlsson M."/>
            <person name="Huettel B."/>
            <person name="Barry K.W."/>
            <person name="Haridas S."/>
            <person name="Chen C."/>
            <person name="Bauer D."/>
            <person name="Andreopoulos W."/>
            <person name="Pangilinan J."/>
            <person name="LaButti K."/>
            <person name="Riley R."/>
            <person name="Lipzen A."/>
            <person name="Clum A."/>
            <person name="Drula E."/>
            <person name="Henrissat B."/>
            <person name="Kohler A."/>
            <person name="Grigoriev I.V."/>
            <person name="Martin F.M."/>
            <person name="Hacquard S."/>
        </authorList>
    </citation>
    <scope>NUCLEOTIDE SEQUENCE [LARGE SCALE GENOMIC DNA]</scope>
    <source>
        <strain evidence="1 2">MPI-SDFR-AT-0079</strain>
    </source>
</reference>
<comment type="caution">
    <text evidence="1">The sequence shown here is derived from an EMBL/GenBank/DDBJ whole genome shotgun (WGS) entry which is preliminary data.</text>
</comment>
<dbReference type="EMBL" id="JAGIZQ010000003">
    <property type="protein sequence ID" value="KAH6637178.1"/>
    <property type="molecule type" value="Genomic_DNA"/>
</dbReference>
<organism evidence="1 2">
    <name type="scientific">Chaetomium tenue</name>
    <dbReference type="NCBI Taxonomy" id="1854479"/>
    <lineage>
        <taxon>Eukaryota</taxon>
        <taxon>Fungi</taxon>
        <taxon>Dikarya</taxon>
        <taxon>Ascomycota</taxon>
        <taxon>Pezizomycotina</taxon>
        <taxon>Sordariomycetes</taxon>
        <taxon>Sordariomycetidae</taxon>
        <taxon>Sordariales</taxon>
        <taxon>Chaetomiaceae</taxon>
        <taxon>Chaetomium</taxon>
    </lineage>
</organism>
<accession>A0ACB7PIJ6</accession>
<sequence length="578" mass="61312">MDREKEPSTVTAMPSGNTPPARDGPEAGTPPSEGPSVPDKEVIQPDEQEYVTGFKLAIIVASVALTCFLMLLDTMIISTAIPRITDTFNSLPDVGWYASAYQFGSAAPQPLTGKIYTHFNTKWSFFVFFGIFEIGSVLCGAAVSSAMLIVGRAVAGFGAAGIINGAITIISSCAPLEKRPALIGITMGLNQLGLVAGPLIGGAFTSYTTWRWCFYVNLPVGAVAVIALLILRIPEQTKKQNPLVVLRNLHHYLDLLGFVLFAPAVLQLLLALQYGGSEYPWNSSRVIGLFCGSAANFVVWLFWNRYKGDDALLPPSMVKQTAVWASGLYQAFMISAVYGATFFLPIYFQAINDASPMMSGVYLLPTILPQLFAAGASGVLLQKIGYVIYLAIPGTILLSIGSGLYSILRPGSPTGWWVGFQIIAGFGSGLSMQLAILAVQAAVGADSLATGMAFVIFAQSLGPAIMLALCDVIFDASLRSGLQARVGHLDTEAIIRAGATGFRAIVPAVDLPEIVTVIADSVDRVFYLVAAVAAVCGVVLWGMGWTDLRQQQEGGDVEEGGKGDGNLKGGEKRSAELE</sequence>
<keyword evidence="2" id="KW-1185">Reference proteome</keyword>